<evidence type="ECO:0000256" key="4">
    <source>
        <dbReference type="SAM" id="MobiDB-lite"/>
    </source>
</evidence>
<keyword evidence="1" id="KW-0343">GTPase activation</keyword>
<organism evidence="6 7">
    <name type="scientific">Branchiostoma lanceolatum</name>
    <name type="common">Common lancelet</name>
    <name type="synonym">Amphioxus lanceolatum</name>
    <dbReference type="NCBI Taxonomy" id="7740"/>
    <lineage>
        <taxon>Eukaryota</taxon>
        <taxon>Metazoa</taxon>
        <taxon>Chordata</taxon>
        <taxon>Cephalochordata</taxon>
        <taxon>Leptocardii</taxon>
        <taxon>Amphioxiformes</taxon>
        <taxon>Branchiostomatidae</taxon>
        <taxon>Branchiostoma</taxon>
    </lineage>
</organism>
<sequence length="352" mass="40425">MTGRREGLKMAASSENDVQQPLVKPTREKVDHYGFTRPEDFDYETYEEFMSRYLSVLARRASRWSGLLKGRKAINRSFKVKRFIRKGIPAEHRGTVWMEVSGAQHKMETNPDVYTGLLNGQKDQQLLDTINTDIHRTFPENIYFCDASRESKRVSLYNILVAFGHHNKTVGYCQGMNFIVAIFLLILKDEEQAFWLLVTLLEDILPEYYSKDMKGLKVDQEVLGELVKLKNPPVSAVIEKEGMPWSILVTKWFVCLYIDVLPIETVLRIWDCLFYEGSKILFRVALTMIKRNEATIAAATSFPGILEAFKTCTQDSIITDCHAFMQAIFTEPGPLPMAQIQKLRQDCEAKIS</sequence>
<dbReference type="Proteomes" id="UP000838412">
    <property type="component" value="Chromosome 14"/>
</dbReference>
<dbReference type="AlphaFoldDB" id="A0A8K0E9C9"/>
<dbReference type="FunFam" id="1.10.8.270:FF:000016">
    <property type="entry name" value="TBC1 domain family member 2A"/>
    <property type="match status" value="1"/>
</dbReference>
<dbReference type="EMBL" id="OV696699">
    <property type="protein sequence ID" value="CAH1245210.1"/>
    <property type="molecule type" value="Genomic_DNA"/>
</dbReference>
<dbReference type="InterPro" id="IPR050302">
    <property type="entry name" value="Rab_GAP_TBC_domain"/>
</dbReference>
<dbReference type="PROSITE" id="PS50086">
    <property type="entry name" value="TBC_RABGAP"/>
    <property type="match status" value="1"/>
</dbReference>
<proteinExistence type="predicted"/>
<dbReference type="FunFam" id="1.10.472.80:FF:000029">
    <property type="entry name" value="Growth hormone-regulated TBC protein 1"/>
    <property type="match status" value="1"/>
</dbReference>
<name>A0A8K0E9C9_BRALA</name>
<dbReference type="GO" id="GO:0005096">
    <property type="term" value="F:GTPase activator activity"/>
    <property type="evidence" value="ECO:0007669"/>
    <property type="project" value="UniProtKB-KW"/>
</dbReference>
<gene>
    <name evidence="6" type="primary">GRTP1</name>
    <name evidence="6" type="ORF">BLAG_LOCUS7624</name>
</gene>
<evidence type="ECO:0000313" key="7">
    <source>
        <dbReference type="Proteomes" id="UP000838412"/>
    </source>
</evidence>
<comment type="function">
    <text evidence="2">May act as a GTPase-activating protein for Rab family protein(s).</text>
</comment>
<dbReference type="SUPFAM" id="SSF47923">
    <property type="entry name" value="Ypt/Rab-GAP domain of gyp1p"/>
    <property type="match status" value="2"/>
</dbReference>
<protein>
    <recommendedName>
        <fullName evidence="3">Growth hormone-regulated TBC protein 1</fullName>
    </recommendedName>
</protein>
<evidence type="ECO:0000256" key="1">
    <source>
        <dbReference type="ARBA" id="ARBA00022468"/>
    </source>
</evidence>
<dbReference type="InterPro" id="IPR035969">
    <property type="entry name" value="Rab-GAP_TBC_sf"/>
</dbReference>
<dbReference type="Gene3D" id="1.10.8.270">
    <property type="entry name" value="putative rabgap domain of human tbc1 domain family member 14 like domains"/>
    <property type="match status" value="1"/>
</dbReference>
<dbReference type="Gene3D" id="1.10.10.750">
    <property type="entry name" value="Ypt/Rab-GAP domain of gyp1p, domain 1"/>
    <property type="match status" value="1"/>
</dbReference>
<dbReference type="PANTHER" id="PTHR47219:SF10">
    <property type="entry name" value="GROWTH HORMONE-REGULATED TBC PROTEIN 1"/>
    <property type="match status" value="1"/>
</dbReference>
<evidence type="ECO:0000259" key="5">
    <source>
        <dbReference type="PROSITE" id="PS50086"/>
    </source>
</evidence>
<feature type="domain" description="Rab-GAP TBC" evidence="5">
    <location>
        <begin position="87"/>
        <end position="277"/>
    </location>
</feature>
<dbReference type="SMART" id="SM00164">
    <property type="entry name" value="TBC"/>
    <property type="match status" value="1"/>
</dbReference>
<dbReference type="OrthoDB" id="294251at2759"/>
<feature type="region of interest" description="Disordered" evidence="4">
    <location>
        <begin position="1"/>
        <end position="21"/>
    </location>
</feature>
<accession>A0A8K0E9C9</accession>
<dbReference type="GO" id="GO:0031267">
    <property type="term" value="F:small GTPase binding"/>
    <property type="evidence" value="ECO:0007669"/>
    <property type="project" value="TreeGrafter"/>
</dbReference>
<dbReference type="InterPro" id="IPR000195">
    <property type="entry name" value="Rab-GAP-TBC_dom"/>
</dbReference>
<dbReference type="PANTHER" id="PTHR47219">
    <property type="entry name" value="RAB GTPASE-ACTIVATING PROTEIN 1-LIKE"/>
    <property type="match status" value="1"/>
</dbReference>
<dbReference type="Pfam" id="PF00566">
    <property type="entry name" value="RabGAP-TBC"/>
    <property type="match status" value="1"/>
</dbReference>
<evidence type="ECO:0000256" key="2">
    <source>
        <dbReference type="ARBA" id="ARBA00043879"/>
    </source>
</evidence>
<reference evidence="6" key="1">
    <citation type="submission" date="2022-01" db="EMBL/GenBank/DDBJ databases">
        <authorList>
            <person name="Braso-Vives M."/>
        </authorList>
    </citation>
    <scope>NUCLEOTIDE SEQUENCE</scope>
</reference>
<evidence type="ECO:0000256" key="3">
    <source>
        <dbReference type="ARBA" id="ARBA00070878"/>
    </source>
</evidence>
<dbReference type="Gene3D" id="1.10.472.80">
    <property type="entry name" value="Ypt/Rab-GAP domain of gyp1p, domain 3"/>
    <property type="match status" value="1"/>
</dbReference>
<evidence type="ECO:0000313" key="6">
    <source>
        <dbReference type="EMBL" id="CAH1245210.1"/>
    </source>
</evidence>
<keyword evidence="7" id="KW-1185">Reference proteome</keyword>